<evidence type="ECO:0000256" key="1">
    <source>
        <dbReference type="SAM" id="Phobius"/>
    </source>
</evidence>
<evidence type="ECO:0000313" key="3">
    <source>
        <dbReference type="Proteomes" id="UP000561726"/>
    </source>
</evidence>
<accession>A0A7W9A0H7</accession>
<dbReference type="Pfam" id="PF10990">
    <property type="entry name" value="DUF2809"/>
    <property type="match status" value="1"/>
</dbReference>
<dbReference type="EMBL" id="JACHBQ010000001">
    <property type="protein sequence ID" value="MBB5643337.1"/>
    <property type="molecule type" value="Genomic_DNA"/>
</dbReference>
<reference evidence="2 3" key="1">
    <citation type="submission" date="2020-08" db="EMBL/GenBank/DDBJ databases">
        <title>Sequencing the genomes of 1000 actinobacteria strains.</title>
        <authorList>
            <person name="Klenk H.-P."/>
        </authorList>
    </citation>
    <scope>NUCLEOTIDE SEQUENCE [LARGE SCALE GENOMIC DNA]</scope>
    <source>
        <strain evidence="2 3">DSM 21065</strain>
    </source>
</reference>
<feature type="transmembrane region" description="Helical" evidence="1">
    <location>
        <begin position="98"/>
        <end position="120"/>
    </location>
</feature>
<dbReference type="InterPro" id="IPR021257">
    <property type="entry name" value="DUF2809"/>
</dbReference>
<dbReference type="Proteomes" id="UP000561726">
    <property type="component" value="Unassembled WGS sequence"/>
</dbReference>
<evidence type="ECO:0000313" key="2">
    <source>
        <dbReference type="EMBL" id="MBB5643337.1"/>
    </source>
</evidence>
<keyword evidence="1" id="KW-1133">Transmembrane helix</keyword>
<comment type="caution">
    <text evidence="2">The sequence shown here is derived from an EMBL/GenBank/DDBJ whole genome shotgun (WGS) entry which is preliminary data.</text>
</comment>
<gene>
    <name evidence="2" type="ORF">BJ997_003885</name>
</gene>
<feature type="transmembrane region" description="Helical" evidence="1">
    <location>
        <begin position="72"/>
        <end position="92"/>
    </location>
</feature>
<sequence length="140" mass="14516">MQREWVRQRIARRRLALFAAGALVVAVGLAVHFQAGGTAASLAADALYAALVYLIVAFLAPRSAPVRVAATAAGLCVVVELFQLTGVPSLLAEAWPPTALVLGTTFVAWDLVAYLVGAALAGLADRMVSSCATVRAARGR</sequence>
<dbReference type="RefSeq" id="WP_035836190.1">
    <property type="nucleotide sequence ID" value="NZ_JACHBQ010000001.1"/>
</dbReference>
<keyword evidence="1" id="KW-0812">Transmembrane</keyword>
<proteinExistence type="predicted"/>
<feature type="transmembrane region" description="Helical" evidence="1">
    <location>
        <begin position="40"/>
        <end position="60"/>
    </location>
</feature>
<dbReference type="AlphaFoldDB" id="A0A7W9A0H7"/>
<protein>
    <recommendedName>
        <fullName evidence="4">DUF2809 domain-containing protein</fullName>
    </recommendedName>
</protein>
<evidence type="ECO:0008006" key="4">
    <source>
        <dbReference type="Google" id="ProtNLM"/>
    </source>
</evidence>
<keyword evidence="1" id="KW-0472">Membrane</keyword>
<name>A0A7W9A0H7_9MICO</name>
<organism evidence="2 3">
    <name type="scientific">Cryobacterium roopkundense</name>
    <dbReference type="NCBI Taxonomy" id="1001240"/>
    <lineage>
        <taxon>Bacteria</taxon>
        <taxon>Bacillati</taxon>
        <taxon>Actinomycetota</taxon>
        <taxon>Actinomycetes</taxon>
        <taxon>Micrococcales</taxon>
        <taxon>Microbacteriaceae</taxon>
        <taxon>Cryobacterium</taxon>
    </lineage>
</organism>